<dbReference type="GO" id="GO:0048038">
    <property type="term" value="F:quinone binding"/>
    <property type="evidence" value="ECO:0007669"/>
    <property type="project" value="InterPro"/>
</dbReference>
<dbReference type="Gene3D" id="2.70.98.20">
    <property type="entry name" value="Copper amine oxidase, catalytic domain"/>
    <property type="match status" value="1"/>
</dbReference>
<evidence type="ECO:0000256" key="2">
    <source>
        <dbReference type="SAM" id="MobiDB-lite"/>
    </source>
</evidence>
<dbReference type="PANTHER" id="PTHR10638">
    <property type="entry name" value="COPPER AMINE OXIDASE"/>
    <property type="match status" value="1"/>
</dbReference>
<gene>
    <name evidence="4" type="primary">Vigan.01G531800</name>
    <name evidence="4" type="ORF">VIGAN_01531800</name>
</gene>
<dbReference type="EMBL" id="AP015034">
    <property type="protein sequence ID" value="BAT77221.1"/>
    <property type="molecule type" value="Genomic_DNA"/>
</dbReference>
<evidence type="ECO:0000256" key="1">
    <source>
        <dbReference type="RuleBase" id="RU000672"/>
    </source>
</evidence>
<comment type="PTM">
    <text evidence="1">Topaquinone (TPQ) is generated by copper-dependent autoxidation of a specific tyrosyl residue.</text>
</comment>
<feature type="domain" description="Copper amine oxidase catalytic" evidence="3">
    <location>
        <begin position="117"/>
        <end position="236"/>
    </location>
</feature>
<keyword evidence="1" id="KW-0801">TPQ</keyword>
<dbReference type="InterPro" id="IPR000269">
    <property type="entry name" value="Cu_amine_oxidase"/>
</dbReference>
<sequence>MTTAAEVPFLLHGAVTVLQPPSPVKPVFIDSSDTTDCSCRTRSYGRGRRSPLPWSLQCRFRYWKWQLRLSSTAVSTVMTMTTPRPKLVNGGKDVNISETTLQILRGKDADISEEVKEVQISLSGILEINGVDIKHKKEIKSDQHGTLVLENSIGVYHDHFYIYHLDLDIDGVNNSFEKTSLKTVRVTDGSSKRKSYWTTETETAESENDAKITIGSTPGELSVVNPNKKTSVGNDVV</sequence>
<dbReference type="Pfam" id="PF01179">
    <property type="entry name" value="Cu_amine_oxid"/>
    <property type="match status" value="1"/>
</dbReference>
<dbReference type="InterPro" id="IPR015798">
    <property type="entry name" value="Cu_amine_oxidase_C"/>
</dbReference>
<organism evidence="4 5">
    <name type="scientific">Vigna angularis var. angularis</name>
    <dbReference type="NCBI Taxonomy" id="157739"/>
    <lineage>
        <taxon>Eukaryota</taxon>
        <taxon>Viridiplantae</taxon>
        <taxon>Streptophyta</taxon>
        <taxon>Embryophyta</taxon>
        <taxon>Tracheophyta</taxon>
        <taxon>Spermatophyta</taxon>
        <taxon>Magnoliopsida</taxon>
        <taxon>eudicotyledons</taxon>
        <taxon>Gunneridae</taxon>
        <taxon>Pentapetalae</taxon>
        <taxon>rosids</taxon>
        <taxon>fabids</taxon>
        <taxon>Fabales</taxon>
        <taxon>Fabaceae</taxon>
        <taxon>Papilionoideae</taxon>
        <taxon>50 kb inversion clade</taxon>
        <taxon>NPAAA clade</taxon>
        <taxon>indigoferoid/millettioid clade</taxon>
        <taxon>Phaseoleae</taxon>
        <taxon>Vigna</taxon>
    </lineage>
</organism>
<keyword evidence="1" id="KW-0479">Metal-binding</keyword>
<reference evidence="4 5" key="1">
    <citation type="journal article" date="2015" name="Sci. Rep.">
        <title>The power of single molecule real-time sequencing technology in the de novo assembly of a eukaryotic genome.</title>
        <authorList>
            <person name="Sakai H."/>
            <person name="Naito K."/>
            <person name="Ogiso-Tanaka E."/>
            <person name="Takahashi Y."/>
            <person name="Iseki K."/>
            <person name="Muto C."/>
            <person name="Satou K."/>
            <person name="Teruya K."/>
            <person name="Shiroma A."/>
            <person name="Shimoji M."/>
            <person name="Hirano T."/>
            <person name="Itoh T."/>
            <person name="Kaga A."/>
            <person name="Tomooka N."/>
        </authorList>
    </citation>
    <scope>NUCLEOTIDE SEQUENCE [LARGE SCALE GENOMIC DNA]</scope>
    <source>
        <strain evidence="5">cv. Shumari</strain>
    </source>
</reference>
<keyword evidence="1" id="KW-0186">Copper</keyword>
<protein>
    <recommendedName>
        <fullName evidence="1">Amine oxidase</fullName>
        <ecNumber evidence="1">1.4.3.-</ecNumber>
    </recommendedName>
</protein>
<dbReference type="EC" id="1.4.3.-" evidence="1"/>
<dbReference type="GO" id="GO:0009308">
    <property type="term" value="P:amine metabolic process"/>
    <property type="evidence" value="ECO:0007669"/>
    <property type="project" value="UniProtKB-UniRule"/>
</dbReference>
<comment type="similarity">
    <text evidence="1">Belongs to the copper/topaquinone oxidase family.</text>
</comment>
<dbReference type="PANTHER" id="PTHR10638:SF68">
    <property type="entry name" value="AMINE OXIDASE"/>
    <property type="match status" value="1"/>
</dbReference>
<feature type="region of interest" description="Disordered" evidence="2">
    <location>
        <begin position="192"/>
        <end position="237"/>
    </location>
</feature>
<dbReference type="Proteomes" id="UP000291084">
    <property type="component" value="Chromosome 1"/>
</dbReference>
<proteinExistence type="inferred from homology"/>
<keyword evidence="1" id="KW-0560">Oxidoreductase</keyword>
<evidence type="ECO:0000313" key="5">
    <source>
        <dbReference type="Proteomes" id="UP000291084"/>
    </source>
</evidence>
<dbReference type="GO" id="GO:0005507">
    <property type="term" value="F:copper ion binding"/>
    <property type="evidence" value="ECO:0007669"/>
    <property type="project" value="InterPro"/>
</dbReference>
<name>A0A0S3R9B4_PHAAN</name>
<dbReference type="SUPFAM" id="SSF49998">
    <property type="entry name" value="Amine oxidase catalytic domain"/>
    <property type="match status" value="1"/>
</dbReference>
<dbReference type="InterPro" id="IPR036460">
    <property type="entry name" value="Cu_amine_oxidase_C_sf"/>
</dbReference>
<evidence type="ECO:0000313" key="4">
    <source>
        <dbReference type="EMBL" id="BAT77221.1"/>
    </source>
</evidence>
<dbReference type="AlphaFoldDB" id="A0A0S3R9B4"/>
<accession>A0A0S3R9B4</accession>
<feature type="compositionally biased region" description="Polar residues" evidence="2">
    <location>
        <begin position="224"/>
        <end position="237"/>
    </location>
</feature>
<dbReference type="GO" id="GO:0008131">
    <property type="term" value="F:primary methylamine oxidase activity"/>
    <property type="evidence" value="ECO:0007669"/>
    <property type="project" value="InterPro"/>
</dbReference>
<keyword evidence="5" id="KW-1185">Reference proteome</keyword>
<comment type="cofactor">
    <cofactor evidence="1">
        <name>Cu cation</name>
        <dbReference type="ChEBI" id="CHEBI:23378"/>
    </cofactor>
    <text evidence="1">Contains 1 topaquinone per subunit.</text>
</comment>
<evidence type="ECO:0000259" key="3">
    <source>
        <dbReference type="Pfam" id="PF01179"/>
    </source>
</evidence>